<reference evidence="3 4" key="1">
    <citation type="journal article" date="2018" name="Mol. Plant">
        <title>The genome of Artemisia annua provides insight into the evolution of Asteraceae family and artemisinin biosynthesis.</title>
        <authorList>
            <person name="Shen Q."/>
            <person name="Zhang L."/>
            <person name="Liao Z."/>
            <person name="Wang S."/>
            <person name="Yan T."/>
            <person name="Shi P."/>
            <person name="Liu M."/>
            <person name="Fu X."/>
            <person name="Pan Q."/>
            <person name="Wang Y."/>
            <person name="Lv Z."/>
            <person name="Lu X."/>
            <person name="Zhang F."/>
            <person name="Jiang W."/>
            <person name="Ma Y."/>
            <person name="Chen M."/>
            <person name="Hao X."/>
            <person name="Li L."/>
            <person name="Tang Y."/>
            <person name="Lv G."/>
            <person name="Zhou Y."/>
            <person name="Sun X."/>
            <person name="Brodelius P.E."/>
            <person name="Rose J.K.C."/>
            <person name="Tang K."/>
        </authorList>
    </citation>
    <scope>NUCLEOTIDE SEQUENCE [LARGE SCALE GENOMIC DNA]</scope>
    <source>
        <strain evidence="4">cv. Huhao1</strain>
        <tissue evidence="3">Leaf</tissue>
    </source>
</reference>
<gene>
    <name evidence="3" type="ORF">CTI12_AA600900</name>
</gene>
<keyword evidence="2" id="KW-0472">Membrane</keyword>
<keyword evidence="2" id="KW-0812">Transmembrane</keyword>
<name>A0A2U1KHV0_ARTAN</name>
<feature type="transmembrane region" description="Helical" evidence="2">
    <location>
        <begin position="6"/>
        <end position="23"/>
    </location>
</feature>
<evidence type="ECO:0000313" key="4">
    <source>
        <dbReference type="Proteomes" id="UP000245207"/>
    </source>
</evidence>
<feature type="region of interest" description="Disordered" evidence="1">
    <location>
        <begin position="65"/>
        <end position="84"/>
    </location>
</feature>
<protein>
    <submittedName>
        <fullName evidence="3">Uncharacterized protein</fullName>
    </submittedName>
</protein>
<dbReference type="Proteomes" id="UP000245207">
    <property type="component" value="Unassembled WGS sequence"/>
</dbReference>
<evidence type="ECO:0000256" key="2">
    <source>
        <dbReference type="SAM" id="Phobius"/>
    </source>
</evidence>
<evidence type="ECO:0000256" key="1">
    <source>
        <dbReference type="SAM" id="MobiDB-lite"/>
    </source>
</evidence>
<keyword evidence="2" id="KW-1133">Transmembrane helix</keyword>
<keyword evidence="4" id="KW-1185">Reference proteome</keyword>
<accession>A0A2U1KHV0</accession>
<dbReference type="EMBL" id="PKPP01018338">
    <property type="protein sequence ID" value="PWA36336.1"/>
    <property type="molecule type" value="Genomic_DNA"/>
</dbReference>
<sequence>MTTSTIYTAFFLFLMVIGAKLIVSQEECSETHSLLGCTEDDCMDLCREKYRTSLSFKKQNTRRSRGIDLPDIGNPEPEHGESTSTWGECKNIFRCRCHFECPSDE</sequence>
<comment type="caution">
    <text evidence="3">The sequence shown here is derived from an EMBL/GenBank/DDBJ whole genome shotgun (WGS) entry which is preliminary data.</text>
</comment>
<organism evidence="3 4">
    <name type="scientific">Artemisia annua</name>
    <name type="common">Sweet wormwood</name>
    <dbReference type="NCBI Taxonomy" id="35608"/>
    <lineage>
        <taxon>Eukaryota</taxon>
        <taxon>Viridiplantae</taxon>
        <taxon>Streptophyta</taxon>
        <taxon>Embryophyta</taxon>
        <taxon>Tracheophyta</taxon>
        <taxon>Spermatophyta</taxon>
        <taxon>Magnoliopsida</taxon>
        <taxon>eudicotyledons</taxon>
        <taxon>Gunneridae</taxon>
        <taxon>Pentapetalae</taxon>
        <taxon>asterids</taxon>
        <taxon>campanulids</taxon>
        <taxon>Asterales</taxon>
        <taxon>Asteraceae</taxon>
        <taxon>Asteroideae</taxon>
        <taxon>Anthemideae</taxon>
        <taxon>Artemisiinae</taxon>
        <taxon>Artemisia</taxon>
    </lineage>
</organism>
<evidence type="ECO:0000313" key="3">
    <source>
        <dbReference type="EMBL" id="PWA36336.1"/>
    </source>
</evidence>
<dbReference type="AlphaFoldDB" id="A0A2U1KHV0"/>
<proteinExistence type="predicted"/>